<reference evidence="1 2" key="1">
    <citation type="submission" date="2019-05" db="EMBL/GenBank/DDBJ databases">
        <title>Draft Whole-Genome sequence of the green sulfur bacterium Chlorobaculum thiosulfatiphilum DSM 249.</title>
        <authorList>
            <person name="Meyer T.E."/>
            <person name="Kyndt J.A."/>
        </authorList>
    </citation>
    <scope>NUCLEOTIDE SEQUENCE [LARGE SCALE GENOMIC DNA]</scope>
    <source>
        <strain evidence="1 2">DSM 249</strain>
    </source>
</reference>
<dbReference type="AlphaFoldDB" id="A0A5C4RYA8"/>
<dbReference type="RefSeq" id="WP_170181381.1">
    <property type="nucleotide sequence ID" value="NZ_VDCH01000054.1"/>
</dbReference>
<evidence type="ECO:0000313" key="1">
    <source>
        <dbReference type="EMBL" id="TNJ36054.1"/>
    </source>
</evidence>
<gene>
    <name evidence="1" type="ORF">FGF66_12290</name>
</gene>
<dbReference type="Proteomes" id="UP000308271">
    <property type="component" value="Unassembled WGS sequence"/>
</dbReference>
<sequence length="463" mass="50510">MKLRFLNVSGAALPDLLAAPLGQHGSIVNYQSSMVESITEFDLLVVDCSAIPHHQFETAGQQSFSAIKANRPVLLFRPTQAHKQTLAQYGVIFTYICSDSLCLLIDPTSSADGDPVALVEHMGAISEGMVERTLDVRNNAGQIETVRTDVFPVNKAAVPTISDLQPFISRVQQAVHRRSFGGTHNDVKASNDDQGPNLPPSDIPKTLWNCTPILLYWTLNPHGGTQDNFTPPQGNITLECLASVGVYYDNVNFNQPVQWLLIEHSGHLYTQINVNDKTNRGWSLAYMTIAGQNISSATMVSNQSSPNNVSDVTQYTSSSEFTVGLTAGTEGIAGNMSYSIGSSQSCSISDWKIIQKTPNSWLFDQQTPYDGTTDGFPDGAAGSDGVAALPTISTSALAFNSQTVWVHLPATKDSINVSYTYDVQCRFTWSESTGTDWSAWSWRWHTWPSKGFTIAFSSAYPTK</sequence>
<evidence type="ECO:0000313" key="2">
    <source>
        <dbReference type="Proteomes" id="UP000308271"/>
    </source>
</evidence>
<name>A0A5C4RYA8_CHLTI</name>
<comment type="caution">
    <text evidence="1">The sequence shown here is derived from an EMBL/GenBank/DDBJ whole genome shotgun (WGS) entry which is preliminary data.</text>
</comment>
<protein>
    <submittedName>
        <fullName evidence="1">Uncharacterized protein</fullName>
    </submittedName>
</protein>
<keyword evidence="2" id="KW-1185">Reference proteome</keyword>
<proteinExistence type="predicted"/>
<organism evidence="1 2">
    <name type="scientific">Chlorobaculum thiosulfatiphilum</name>
    <name type="common">Chlorobium limicola f.sp. thiosulfatophilum</name>
    <dbReference type="NCBI Taxonomy" id="115852"/>
    <lineage>
        <taxon>Bacteria</taxon>
        <taxon>Pseudomonadati</taxon>
        <taxon>Chlorobiota</taxon>
        <taxon>Chlorobiia</taxon>
        <taxon>Chlorobiales</taxon>
        <taxon>Chlorobiaceae</taxon>
        <taxon>Chlorobaculum</taxon>
    </lineage>
</organism>
<accession>A0A5C4RYA8</accession>
<dbReference type="EMBL" id="VDCH01000054">
    <property type="protein sequence ID" value="TNJ36054.1"/>
    <property type="molecule type" value="Genomic_DNA"/>
</dbReference>